<keyword evidence="2" id="KW-0719">Serine esterase</keyword>
<dbReference type="PANTHER" id="PTHR33630">
    <property type="entry name" value="CUTINASE RV1984C-RELATED-RELATED"/>
    <property type="match status" value="1"/>
</dbReference>
<dbReference type="SMART" id="SM01110">
    <property type="entry name" value="Cutinase"/>
    <property type="match status" value="1"/>
</dbReference>
<sequence>MFNRKVFRIVAVRTLSVLLLTVGITTTTNLGATASAQNYCATIDVVVARGTTEPGYLGAAVGDPLYGVLSSQLSVDTSAYRVNYPADLLVPTSVSDGTRDMVTHVINQAAACPDQRFVLVGYSQGAAVTHAVLGTPAMMMLPGMWVLPAELSWRVTAVLLFGDPLRLVGQGVAGAYADRTANYCTSGDPICAGGIFPAAHGSYQWAFTSATGLVESRL</sequence>
<dbReference type="Pfam" id="PF01083">
    <property type="entry name" value="Cutinase"/>
    <property type="match status" value="1"/>
</dbReference>
<comment type="similarity">
    <text evidence="1">Belongs to the cutinase family.</text>
</comment>
<evidence type="ECO:0000256" key="4">
    <source>
        <dbReference type="ARBA" id="ARBA00023157"/>
    </source>
</evidence>
<dbReference type="EMBL" id="BMMW01000001">
    <property type="protein sequence ID" value="GGK33469.1"/>
    <property type="molecule type" value="Genomic_DNA"/>
</dbReference>
<feature type="signal peptide" evidence="5">
    <location>
        <begin position="1"/>
        <end position="31"/>
    </location>
</feature>
<evidence type="ECO:0000313" key="6">
    <source>
        <dbReference type="EMBL" id="GGK33469.1"/>
    </source>
</evidence>
<feature type="chain" id="PRO_5039248923" evidence="5">
    <location>
        <begin position="32"/>
        <end position="218"/>
    </location>
</feature>
<keyword evidence="3" id="KW-0378">Hydrolase</keyword>
<dbReference type="Gene3D" id="3.40.50.1820">
    <property type="entry name" value="alpha/beta hydrolase"/>
    <property type="match status" value="1"/>
</dbReference>
<dbReference type="AlphaFoldDB" id="A0A917Q7V0"/>
<keyword evidence="4" id="KW-1015">Disulfide bond</keyword>
<accession>A0A917Q7V0</accession>
<dbReference type="SUPFAM" id="SSF53474">
    <property type="entry name" value="alpha/beta-Hydrolases"/>
    <property type="match status" value="1"/>
</dbReference>
<keyword evidence="5" id="KW-0732">Signal</keyword>
<dbReference type="PANTHER" id="PTHR33630:SF9">
    <property type="entry name" value="CUTINASE 4"/>
    <property type="match status" value="1"/>
</dbReference>
<evidence type="ECO:0000256" key="1">
    <source>
        <dbReference type="ARBA" id="ARBA00007534"/>
    </source>
</evidence>
<evidence type="ECO:0000256" key="5">
    <source>
        <dbReference type="SAM" id="SignalP"/>
    </source>
</evidence>
<name>A0A917Q7V0_9NOCA</name>
<comment type="caution">
    <text evidence="6">The sequence shown here is derived from an EMBL/GenBank/DDBJ whole genome shotgun (WGS) entry which is preliminary data.</text>
</comment>
<evidence type="ECO:0000256" key="2">
    <source>
        <dbReference type="ARBA" id="ARBA00022487"/>
    </source>
</evidence>
<evidence type="ECO:0000313" key="7">
    <source>
        <dbReference type="Proteomes" id="UP000612956"/>
    </source>
</evidence>
<reference evidence="6" key="1">
    <citation type="journal article" date="2014" name="Int. J. Syst. Evol. Microbiol.">
        <title>Complete genome sequence of Corynebacterium casei LMG S-19264T (=DSM 44701T), isolated from a smear-ripened cheese.</title>
        <authorList>
            <consortium name="US DOE Joint Genome Institute (JGI-PGF)"/>
            <person name="Walter F."/>
            <person name="Albersmeier A."/>
            <person name="Kalinowski J."/>
            <person name="Ruckert C."/>
        </authorList>
    </citation>
    <scope>NUCLEOTIDE SEQUENCE</scope>
    <source>
        <strain evidence="6">CGMCC 4.7278</strain>
    </source>
</reference>
<protein>
    <submittedName>
        <fullName evidence="6">Cutinase</fullName>
    </submittedName>
</protein>
<reference evidence="6" key="2">
    <citation type="submission" date="2020-09" db="EMBL/GenBank/DDBJ databases">
        <authorList>
            <person name="Sun Q."/>
            <person name="Zhou Y."/>
        </authorList>
    </citation>
    <scope>NUCLEOTIDE SEQUENCE</scope>
    <source>
        <strain evidence="6">CGMCC 4.7278</strain>
    </source>
</reference>
<evidence type="ECO:0000256" key="3">
    <source>
        <dbReference type="ARBA" id="ARBA00022801"/>
    </source>
</evidence>
<dbReference type="Proteomes" id="UP000612956">
    <property type="component" value="Unassembled WGS sequence"/>
</dbReference>
<dbReference type="InterPro" id="IPR029058">
    <property type="entry name" value="AB_hydrolase_fold"/>
</dbReference>
<organism evidence="6 7">
    <name type="scientific">Nocardia camponoti</name>
    <dbReference type="NCBI Taxonomy" id="1616106"/>
    <lineage>
        <taxon>Bacteria</taxon>
        <taxon>Bacillati</taxon>
        <taxon>Actinomycetota</taxon>
        <taxon>Actinomycetes</taxon>
        <taxon>Mycobacteriales</taxon>
        <taxon>Nocardiaceae</taxon>
        <taxon>Nocardia</taxon>
    </lineage>
</organism>
<gene>
    <name evidence="6" type="ORF">GCM10011591_01400</name>
</gene>
<dbReference type="GO" id="GO:0052689">
    <property type="term" value="F:carboxylic ester hydrolase activity"/>
    <property type="evidence" value="ECO:0007669"/>
    <property type="project" value="UniProtKB-KW"/>
</dbReference>
<dbReference type="InterPro" id="IPR000675">
    <property type="entry name" value="Cutinase/axe"/>
</dbReference>
<proteinExistence type="inferred from homology"/>
<keyword evidence="7" id="KW-1185">Reference proteome</keyword>
<dbReference type="RefSeq" id="WP_188826751.1">
    <property type="nucleotide sequence ID" value="NZ_BMMW01000001.1"/>
</dbReference>